<dbReference type="InterPro" id="IPR020843">
    <property type="entry name" value="ER"/>
</dbReference>
<dbReference type="InterPro" id="IPR050700">
    <property type="entry name" value="YIM1/Zinc_Alcohol_DH_Fams"/>
</dbReference>
<dbReference type="EMBL" id="JAADYS010002026">
    <property type="protein sequence ID" value="KAF4460061.1"/>
    <property type="molecule type" value="Genomic_DNA"/>
</dbReference>
<dbReference type="Gene3D" id="3.90.180.10">
    <property type="entry name" value="Medium-chain alcohol dehydrogenases, catalytic domain"/>
    <property type="match status" value="1"/>
</dbReference>
<dbReference type="SMART" id="SM00829">
    <property type="entry name" value="PKS_ER"/>
    <property type="match status" value="1"/>
</dbReference>
<proteinExistence type="predicted"/>
<comment type="caution">
    <text evidence="2">The sequence shown here is derived from an EMBL/GenBank/DDBJ whole genome shotgun (WGS) entry which is preliminary data.</text>
</comment>
<dbReference type="Pfam" id="PF13602">
    <property type="entry name" value="ADH_zinc_N_2"/>
    <property type="match status" value="1"/>
</dbReference>
<dbReference type="Gene3D" id="3.40.50.720">
    <property type="entry name" value="NAD(P)-binding Rossmann-like Domain"/>
    <property type="match status" value="1"/>
</dbReference>
<evidence type="ECO:0000313" key="2">
    <source>
        <dbReference type="EMBL" id="KAF4460061.1"/>
    </source>
</evidence>
<sequence>MRTWQYSSVQGKLEDCLTIVEVPVPSPSSLAKDQLLVEIISASINPVDYKLPESGIIGRLMISRPATPGLDFCGRVIAKHPSVTAFETGQLVFGGFTQANPMGTLGQYTVTSSGFCALVPAGIDPDQAAAVGTAATTAYQSLMPDSLEPGATIFINGGSGGVGTWAIQEAKALGAQVITTCSTGNVDLCRQLGADEVLDYKKVDIISDLKSRGNVFDLVVDNVGSNTELYDTSPSLLKPGGTFVQVGVGEAMTASGVASSLKKQFVPTFIRGGPKYYFVNMKNTSEFFSHIGSWMAEGKARAIVDETYEWEDVPAAFRRLREGHVRGKIVIHVSKRVKSDI</sequence>
<dbReference type="CDD" id="cd08267">
    <property type="entry name" value="MDR1"/>
    <property type="match status" value="1"/>
</dbReference>
<dbReference type="PANTHER" id="PTHR11695">
    <property type="entry name" value="ALCOHOL DEHYDROGENASE RELATED"/>
    <property type="match status" value="1"/>
</dbReference>
<dbReference type="OrthoDB" id="201656at2759"/>
<reference evidence="2 3" key="1">
    <citation type="submission" date="2020-01" db="EMBL/GenBank/DDBJ databases">
        <title>Identification and distribution of gene clusters putatively required for synthesis of sphingolipid metabolism inhibitors in phylogenetically diverse species of the filamentous fungus Fusarium.</title>
        <authorList>
            <person name="Kim H.-S."/>
            <person name="Busman M."/>
            <person name="Brown D.W."/>
            <person name="Divon H."/>
            <person name="Uhlig S."/>
            <person name="Proctor R.H."/>
        </authorList>
    </citation>
    <scope>NUCLEOTIDE SEQUENCE [LARGE SCALE GENOMIC DNA]</scope>
    <source>
        <strain evidence="2 3">NRRL 20459</strain>
    </source>
</reference>
<name>A0A8H4L138_9HYPO</name>
<dbReference type="InterPro" id="IPR013154">
    <property type="entry name" value="ADH-like_N"/>
</dbReference>
<dbReference type="GO" id="GO:0016491">
    <property type="term" value="F:oxidoreductase activity"/>
    <property type="evidence" value="ECO:0007669"/>
    <property type="project" value="InterPro"/>
</dbReference>
<dbReference type="SUPFAM" id="SSF50129">
    <property type="entry name" value="GroES-like"/>
    <property type="match status" value="1"/>
</dbReference>
<dbReference type="InterPro" id="IPR036291">
    <property type="entry name" value="NAD(P)-bd_dom_sf"/>
</dbReference>
<organism evidence="2 3">
    <name type="scientific">Fusarium albosuccineum</name>
    <dbReference type="NCBI Taxonomy" id="1237068"/>
    <lineage>
        <taxon>Eukaryota</taxon>
        <taxon>Fungi</taxon>
        <taxon>Dikarya</taxon>
        <taxon>Ascomycota</taxon>
        <taxon>Pezizomycotina</taxon>
        <taxon>Sordariomycetes</taxon>
        <taxon>Hypocreomycetidae</taxon>
        <taxon>Hypocreales</taxon>
        <taxon>Nectriaceae</taxon>
        <taxon>Fusarium</taxon>
        <taxon>Fusarium decemcellulare species complex</taxon>
    </lineage>
</organism>
<evidence type="ECO:0000313" key="3">
    <source>
        <dbReference type="Proteomes" id="UP000554235"/>
    </source>
</evidence>
<protein>
    <submittedName>
        <fullName evidence="2">Zinc-binding oxidoreductase</fullName>
    </submittedName>
</protein>
<dbReference type="SUPFAM" id="SSF51735">
    <property type="entry name" value="NAD(P)-binding Rossmann-fold domains"/>
    <property type="match status" value="1"/>
</dbReference>
<accession>A0A8H4L138</accession>
<dbReference type="Pfam" id="PF08240">
    <property type="entry name" value="ADH_N"/>
    <property type="match status" value="1"/>
</dbReference>
<dbReference type="Proteomes" id="UP000554235">
    <property type="component" value="Unassembled WGS sequence"/>
</dbReference>
<evidence type="ECO:0000259" key="1">
    <source>
        <dbReference type="SMART" id="SM00829"/>
    </source>
</evidence>
<feature type="domain" description="Enoyl reductase (ER)" evidence="1">
    <location>
        <begin position="11"/>
        <end position="331"/>
    </location>
</feature>
<gene>
    <name evidence="2" type="ORF">FALBO_13171</name>
</gene>
<dbReference type="GO" id="GO:0005739">
    <property type="term" value="C:mitochondrion"/>
    <property type="evidence" value="ECO:0007669"/>
    <property type="project" value="TreeGrafter"/>
</dbReference>
<dbReference type="PANTHER" id="PTHR11695:SF294">
    <property type="entry name" value="RETICULON-4-INTERACTING PROTEIN 1, MITOCHONDRIAL"/>
    <property type="match status" value="1"/>
</dbReference>
<dbReference type="InterPro" id="IPR011032">
    <property type="entry name" value="GroES-like_sf"/>
</dbReference>
<keyword evidence="3" id="KW-1185">Reference proteome</keyword>
<dbReference type="AlphaFoldDB" id="A0A8H4L138"/>